<gene>
    <name evidence="3" type="ORF">COK86_26700</name>
</gene>
<dbReference type="InterPro" id="IPR036291">
    <property type="entry name" value="NAD(P)-bd_dom_sf"/>
</dbReference>
<dbReference type="GO" id="GO:0016614">
    <property type="term" value="F:oxidoreductase activity, acting on CH-OH group of donors"/>
    <property type="evidence" value="ECO:0007669"/>
    <property type="project" value="UniProtKB-ARBA"/>
</dbReference>
<organism evidence="3 4">
    <name type="scientific">Bacillus cereus</name>
    <dbReference type="NCBI Taxonomy" id="1396"/>
    <lineage>
        <taxon>Bacteria</taxon>
        <taxon>Bacillati</taxon>
        <taxon>Bacillota</taxon>
        <taxon>Bacilli</taxon>
        <taxon>Bacillales</taxon>
        <taxon>Bacillaceae</taxon>
        <taxon>Bacillus</taxon>
        <taxon>Bacillus cereus group</taxon>
    </lineage>
</organism>
<dbReference type="SUPFAM" id="SSF51735">
    <property type="entry name" value="NAD(P)-binding Rossmann-fold domains"/>
    <property type="match status" value="1"/>
</dbReference>
<dbReference type="PANTHER" id="PTHR48107:SF7">
    <property type="entry name" value="RE15974P"/>
    <property type="match status" value="1"/>
</dbReference>
<dbReference type="GO" id="GO:0008206">
    <property type="term" value="P:bile acid metabolic process"/>
    <property type="evidence" value="ECO:0007669"/>
    <property type="project" value="UniProtKB-ARBA"/>
</dbReference>
<dbReference type="NCBIfam" id="NF009389">
    <property type="entry name" value="PRK12748.1"/>
    <property type="match status" value="1"/>
</dbReference>
<accession>A0A0J7CZB3</accession>
<dbReference type="AlphaFoldDB" id="A0A0J7CZB3"/>
<protein>
    <submittedName>
        <fullName evidence="3">Oxidoreductase</fullName>
    </submittedName>
</protein>
<evidence type="ECO:0000313" key="3">
    <source>
        <dbReference type="EMBL" id="PFU38053.1"/>
    </source>
</evidence>
<dbReference type="InterPro" id="IPR002347">
    <property type="entry name" value="SDR_fam"/>
</dbReference>
<dbReference type="Gene3D" id="3.40.50.720">
    <property type="entry name" value="NAD(P)-binding Rossmann-like Domain"/>
    <property type="match status" value="1"/>
</dbReference>
<dbReference type="InterPro" id="IPR020904">
    <property type="entry name" value="Sc_DH/Rdtase_CS"/>
</dbReference>
<dbReference type="PRINTS" id="PR00081">
    <property type="entry name" value="GDHRDH"/>
</dbReference>
<dbReference type="CDD" id="cd05233">
    <property type="entry name" value="SDR_c"/>
    <property type="match status" value="1"/>
</dbReference>
<evidence type="ECO:0000256" key="1">
    <source>
        <dbReference type="ARBA" id="ARBA00006484"/>
    </source>
</evidence>
<evidence type="ECO:0000256" key="2">
    <source>
        <dbReference type="ARBA" id="ARBA00023002"/>
    </source>
</evidence>
<keyword evidence="2" id="KW-0560">Oxidoreductase</keyword>
<dbReference type="FunFam" id="3.40.50.720:FF:000084">
    <property type="entry name" value="Short-chain dehydrogenase reductase"/>
    <property type="match status" value="1"/>
</dbReference>
<dbReference type="PANTHER" id="PTHR48107">
    <property type="entry name" value="NADPH-DEPENDENT ALDEHYDE REDUCTASE-LIKE PROTEIN, CHLOROPLASTIC-RELATED"/>
    <property type="match status" value="1"/>
</dbReference>
<name>A0A0J7CZB3_BACCE</name>
<proteinExistence type="inferred from homology"/>
<reference evidence="3 4" key="1">
    <citation type="submission" date="2017-09" db="EMBL/GenBank/DDBJ databases">
        <title>Large-scale bioinformatics analysis of Bacillus genomes uncovers conserved roles of natural products in bacterial physiology.</title>
        <authorList>
            <consortium name="Agbiome Team Llc"/>
            <person name="Bleich R.M."/>
            <person name="Grubbs K.J."/>
            <person name="Santa Maria K.C."/>
            <person name="Allen S.E."/>
            <person name="Farag S."/>
            <person name="Shank E.A."/>
            <person name="Bowers A."/>
        </authorList>
    </citation>
    <scope>NUCLEOTIDE SEQUENCE [LARGE SCALE GENOMIC DNA]</scope>
    <source>
        <strain evidence="3 4">AFS061806</strain>
    </source>
</reference>
<comment type="caution">
    <text evidence="3">The sequence shown here is derived from an EMBL/GenBank/DDBJ whole genome shotgun (WGS) entry which is preliminary data.</text>
</comment>
<dbReference type="EMBL" id="NVDG01000057">
    <property type="protein sequence ID" value="PFU38053.1"/>
    <property type="molecule type" value="Genomic_DNA"/>
</dbReference>
<dbReference type="Pfam" id="PF13561">
    <property type="entry name" value="adh_short_C2"/>
    <property type="match status" value="1"/>
</dbReference>
<dbReference type="RefSeq" id="WP_000149384.1">
    <property type="nucleotide sequence ID" value="NZ_NUXX01000030.1"/>
</dbReference>
<dbReference type="PROSITE" id="PS00061">
    <property type="entry name" value="ADH_SHORT"/>
    <property type="match status" value="1"/>
</dbReference>
<dbReference type="PRINTS" id="PR00080">
    <property type="entry name" value="SDRFAMILY"/>
</dbReference>
<dbReference type="Proteomes" id="UP000224076">
    <property type="component" value="Unassembled WGS sequence"/>
</dbReference>
<evidence type="ECO:0000313" key="4">
    <source>
        <dbReference type="Proteomes" id="UP000224076"/>
    </source>
</evidence>
<sequence length="251" mass="27455">MTHLQNKVALITGVSSPRGIGAAICRKFASQGIDIFFTHWQSEASWPEKFQKEILELGVRCENLEIDLSDTNAAFEIMDIVTKQFGTLSILVNNAAYSDRDGYAKLDAQILDNHYAVNMRATFLLCAEFARRFENSNIDEGRIINMTSGQELGPMLGELAYAATKGAIAAFTKSLSAELAPLGITINAVNPGPTDSTWMTDEIRNHLLPKFLMGRIGMPEDAACIVAFLASDDAKWITGQVINSEGGFLRS</sequence>
<comment type="similarity">
    <text evidence="1">Belongs to the short-chain dehydrogenases/reductases (SDR) family.</text>
</comment>